<feature type="region of interest" description="Disordered" evidence="3">
    <location>
        <begin position="107"/>
        <end position="126"/>
    </location>
</feature>
<keyword evidence="6" id="KW-0378">Hydrolase</keyword>
<evidence type="ECO:0000256" key="4">
    <source>
        <dbReference type="SAM" id="SignalP"/>
    </source>
</evidence>
<dbReference type="PANTHER" id="PTHR37981:SF1">
    <property type="entry name" value="SGNH HYDROLASE-TYPE ESTERASE DOMAIN-CONTAINING PROTEIN"/>
    <property type="match status" value="1"/>
</dbReference>
<dbReference type="InterPro" id="IPR037460">
    <property type="entry name" value="SEST-like"/>
</dbReference>
<accession>A0A1H6EAP0</accession>
<evidence type="ECO:0000313" key="7">
    <source>
        <dbReference type="Proteomes" id="UP000236754"/>
    </source>
</evidence>
<feature type="disulfide bond" evidence="2">
    <location>
        <begin position="225"/>
        <end position="280"/>
    </location>
</feature>
<feature type="chain" id="PRO_5009296753" evidence="4">
    <location>
        <begin position="30"/>
        <end position="322"/>
    </location>
</feature>
<dbReference type="CDD" id="cd01823">
    <property type="entry name" value="SEST_like"/>
    <property type="match status" value="1"/>
</dbReference>
<dbReference type="OrthoDB" id="5503950at2"/>
<dbReference type="Proteomes" id="UP000236754">
    <property type="component" value="Unassembled WGS sequence"/>
</dbReference>
<dbReference type="GO" id="GO:0004806">
    <property type="term" value="F:triacylglycerol lipase activity"/>
    <property type="evidence" value="ECO:0007669"/>
    <property type="project" value="TreeGrafter"/>
</dbReference>
<dbReference type="SUPFAM" id="SSF52266">
    <property type="entry name" value="SGNH hydrolase"/>
    <property type="match status" value="1"/>
</dbReference>
<dbReference type="RefSeq" id="WP_103890724.1">
    <property type="nucleotide sequence ID" value="NZ_FNVU01000029.1"/>
</dbReference>
<dbReference type="PANTHER" id="PTHR37981">
    <property type="entry name" value="LIPASE 2"/>
    <property type="match status" value="1"/>
</dbReference>
<sequence>MPRFLSSFAVAGTAAALLAALLAPGAAQAAAPASGRAADLSWVALGDSYTAGVIQATGDTYENPPDGCARTIESYPEVIRRDLGSLVSLRDVSCGAATVKDVYETKQTPLGRPLPPSGTDPDAPFTPVAPQIDAVAPDTDLITVGAGGNTVGFGEILIRCLALGAEHGNQGTPCKDELDASLSGRLDQLRKDYGQMLDALHTKAPFARMVTVGYPHVIPEDATSCTYGDLRQFGTITTGDLAWARTHILEPLNAAIAQESVAHNATFVDLYPSTTNHSVCDSNHWVDGIFSSLIPLRYAYVHPNAKGQANTASQVEDAILGG</sequence>
<keyword evidence="2" id="KW-1015">Disulfide bond</keyword>
<organism evidence="6 7">
    <name type="scientific">Actinacidiphila yanglinensis</name>
    <dbReference type="NCBI Taxonomy" id="310779"/>
    <lineage>
        <taxon>Bacteria</taxon>
        <taxon>Bacillati</taxon>
        <taxon>Actinomycetota</taxon>
        <taxon>Actinomycetes</taxon>
        <taxon>Kitasatosporales</taxon>
        <taxon>Streptomycetaceae</taxon>
        <taxon>Actinacidiphila</taxon>
    </lineage>
</organism>
<keyword evidence="7" id="KW-1185">Reference proteome</keyword>
<dbReference type="GO" id="GO:0019433">
    <property type="term" value="P:triglyceride catabolic process"/>
    <property type="evidence" value="ECO:0007669"/>
    <property type="project" value="TreeGrafter"/>
</dbReference>
<feature type="active site" description="Nucleophile" evidence="1">
    <location>
        <position position="48"/>
    </location>
</feature>
<gene>
    <name evidence="6" type="ORF">SAMN05216223_12966</name>
</gene>
<dbReference type="InterPro" id="IPR036514">
    <property type="entry name" value="SGNH_hydro_sf"/>
</dbReference>
<dbReference type="Pfam" id="PF13472">
    <property type="entry name" value="Lipase_GDSL_2"/>
    <property type="match status" value="1"/>
</dbReference>
<evidence type="ECO:0000313" key="6">
    <source>
        <dbReference type="EMBL" id="SEG94179.1"/>
    </source>
</evidence>
<protein>
    <submittedName>
        <fullName evidence="6">GDSL-like Lipase/Acylhydrolase family protein</fullName>
    </submittedName>
</protein>
<feature type="signal peptide" evidence="4">
    <location>
        <begin position="1"/>
        <end position="29"/>
    </location>
</feature>
<dbReference type="EMBL" id="FNVU01000029">
    <property type="protein sequence ID" value="SEG94179.1"/>
    <property type="molecule type" value="Genomic_DNA"/>
</dbReference>
<name>A0A1H6EAP0_9ACTN</name>
<feature type="domain" description="SGNH hydrolase-type esterase" evidence="5">
    <location>
        <begin position="44"/>
        <end position="309"/>
    </location>
</feature>
<evidence type="ECO:0000256" key="1">
    <source>
        <dbReference type="PIRSR" id="PIRSR637460-1"/>
    </source>
</evidence>
<proteinExistence type="predicted"/>
<evidence type="ECO:0000256" key="3">
    <source>
        <dbReference type="SAM" id="MobiDB-lite"/>
    </source>
</evidence>
<feature type="disulfide bond" evidence="2">
    <location>
        <begin position="160"/>
        <end position="174"/>
    </location>
</feature>
<dbReference type="Gene3D" id="3.40.50.1110">
    <property type="entry name" value="SGNH hydrolase"/>
    <property type="match status" value="1"/>
</dbReference>
<keyword evidence="4" id="KW-0732">Signal</keyword>
<evidence type="ECO:0000256" key="2">
    <source>
        <dbReference type="PIRSR" id="PIRSR637460-2"/>
    </source>
</evidence>
<feature type="disulfide bond" evidence="2">
    <location>
        <begin position="68"/>
        <end position="94"/>
    </location>
</feature>
<dbReference type="InterPro" id="IPR013830">
    <property type="entry name" value="SGNH_hydro"/>
</dbReference>
<feature type="active site" evidence="1">
    <location>
        <position position="302"/>
    </location>
</feature>
<evidence type="ECO:0000259" key="5">
    <source>
        <dbReference type="Pfam" id="PF13472"/>
    </source>
</evidence>
<reference evidence="6 7" key="1">
    <citation type="submission" date="2016-10" db="EMBL/GenBank/DDBJ databases">
        <authorList>
            <person name="de Groot N.N."/>
        </authorList>
    </citation>
    <scope>NUCLEOTIDE SEQUENCE [LARGE SCALE GENOMIC DNA]</scope>
    <source>
        <strain evidence="6 7">CGMCC 4.2023</strain>
    </source>
</reference>
<dbReference type="AlphaFoldDB" id="A0A1H6EAP0"/>